<evidence type="ECO:0000313" key="3">
    <source>
        <dbReference type="Proteomes" id="UP000799777"/>
    </source>
</evidence>
<feature type="domain" description="NAD-dependent epimerase/dehydratase" evidence="1">
    <location>
        <begin position="167"/>
        <end position="242"/>
    </location>
</feature>
<comment type="caution">
    <text evidence="2">The sequence shown here is derived from an EMBL/GenBank/DDBJ whole genome shotgun (WGS) entry which is preliminary data.</text>
</comment>
<dbReference type="Gene3D" id="3.40.50.720">
    <property type="entry name" value="NAD(P)-binding Rossmann-like Domain"/>
    <property type="match status" value="2"/>
</dbReference>
<dbReference type="AlphaFoldDB" id="A0A9P4H2V7"/>
<dbReference type="PANTHER" id="PTHR48079">
    <property type="entry name" value="PROTEIN YEEZ"/>
    <property type="match status" value="1"/>
</dbReference>
<sequence length="261" mass="28789">MAPKLFITGATGYIWGSILHAIATSHPEYSITVLLRRVPSTFRSTYPNTTIVRGDYDSSALFTAEAAKSDIVVHNGDSDHEASLNALLAGLLQCEKETGKAAYLLHLSGTGIVSDWRQSAQLGTKSHVIWSDIQSSSLDKIRTLPDADLHRNPDKILHSTILTSPSKINIAIMCPPDIYGRGHGLGKIKRALIPMFIAAIKNLGHPFYYKKGTNTRSWVHIADLMRLYVHVVEAAVLGQEPRKHFNENGYHFAGTQEMESD</sequence>
<proteinExistence type="predicted"/>
<dbReference type="EMBL" id="ML978228">
    <property type="protein sequence ID" value="KAF2027298.1"/>
    <property type="molecule type" value="Genomic_DNA"/>
</dbReference>
<dbReference type="InterPro" id="IPR036291">
    <property type="entry name" value="NAD(P)-bd_dom_sf"/>
</dbReference>
<dbReference type="OrthoDB" id="2130169at2759"/>
<gene>
    <name evidence="2" type="ORF">EK21DRAFT_114928</name>
</gene>
<dbReference type="SUPFAM" id="SSF51735">
    <property type="entry name" value="NAD(P)-binding Rossmann-fold domains"/>
    <property type="match status" value="1"/>
</dbReference>
<reference evidence="2" key="1">
    <citation type="journal article" date="2020" name="Stud. Mycol.">
        <title>101 Dothideomycetes genomes: a test case for predicting lifestyles and emergence of pathogens.</title>
        <authorList>
            <person name="Haridas S."/>
            <person name="Albert R."/>
            <person name="Binder M."/>
            <person name="Bloem J."/>
            <person name="Labutti K."/>
            <person name="Salamov A."/>
            <person name="Andreopoulos B."/>
            <person name="Baker S."/>
            <person name="Barry K."/>
            <person name="Bills G."/>
            <person name="Bluhm B."/>
            <person name="Cannon C."/>
            <person name="Castanera R."/>
            <person name="Culley D."/>
            <person name="Daum C."/>
            <person name="Ezra D."/>
            <person name="Gonzalez J."/>
            <person name="Henrissat B."/>
            <person name="Kuo A."/>
            <person name="Liang C."/>
            <person name="Lipzen A."/>
            <person name="Lutzoni F."/>
            <person name="Magnuson J."/>
            <person name="Mondo S."/>
            <person name="Nolan M."/>
            <person name="Ohm R."/>
            <person name="Pangilinan J."/>
            <person name="Park H.-J."/>
            <person name="Ramirez L."/>
            <person name="Alfaro M."/>
            <person name="Sun H."/>
            <person name="Tritt A."/>
            <person name="Yoshinaga Y."/>
            <person name="Zwiers L.-H."/>
            <person name="Turgeon B."/>
            <person name="Goodwin S."/>
            <person name="Spatafora J."/>
            <person name="Crous P."/>
            <person name="Grigoriev I."/>
        </authorList>
    </citation>
    <scope>NUCLEOTIDE SEQUENCE</scope>
    <source>
        <strain evidence="2">CBS 110217</strain>
    </source>
</reference>
<dbReference type="GO" id="GO:0004029">
    <property type="term" value="F:aldehyde dehydrogenase (NAD+) activity"/>
    <property type="evidence" value="ECO:0007669"/>
    <property type="project" value="TreeGrafter"/>
</dbReference>
<dbReference type="InterPro" id="IPR001509">
    <property type="entry name" value="Epimerase_deHydtase"/>
</dbReference>
<accession>A0A9P4H2V7</accession>
<dbReference type="InterPro" id="IPR051783">
    <property type="entry name" value="NAD(P)-dependent_oxidoreduct"/>
</dbReference>
<name>A0A9P4H2V7_9PLEO</name>
<protein>
    <submittedName>
        <fullName evidence="2">NAD(P)-binding protein</fullName>
    </submittedName>
</protein>
<keyword evidence="3" id="KW-1185">Reference proteome</keyword>
<dbReference type="Proteomes" id="UP000799777">
    <property type="component" value="Unassembled WGS sequence"/>
</dbReference>
<evidence type="ECO:0000313" key="2">
    <source>
        <dbReference type="EMBL" id="KAF2027298.1"/>
    </source>
</evidence>
<organism evidence="2 3">
    <name type="scientific">Setomelanomma holmii</name>
    <dbReference type="NCBI Taxonomy" id="210430"/>
    <lineage>
        <taxon>Eukaryota</taxon>
        <taxon>Fungi</taxon>
        <taxon>Dikarya</taxon>
        <taxon>Ascomycota</taxon>
        <taxon>Pezizomycotina</taxon>
        <taxon>Dothideomycetes</taxon>
        <taxon>Pleosporomycetidae</taxon>
        <taxon>Pleosporales</taxon>
        <taxon>Pleosporineae</taxon>
        <taxon>Phaeosphaeriaceae</taxon>
        <taxon>Setomelanomma</taxon>
    </lineage>
</organism>
<dbReference type="GO" id="GO:0005737">
    <property type="term" value="C:cytoplasm"/>
    <property type="evidence" value="ECO:0007669"/>
    <property type="project" value="TreeGrafter"/>
</dbReference>
<dbReference type="PANTHER" id="PTHR48079:SF6">
    <property type="entry name" value="NAD(P)-BINDING DOMAIN-CONTAINING PROTEIN-RELATED"/>
    <property type="match status" value="1"/>
</dbReference>
<dbReference type="Pfam" id="PF01370">
    <property type="entry name" value="Epimerase"/>
    <property type="match status" value="1"/>
</dbReference>
<evidence type="ECO:0000259" key="1">
    <source>
        <dbReference type="Pfam" id="PF01370"/>
    </source>
</evidence>